<proteinExistence type="predicted"/>
<dbReference type="Proteomes" id="UP000727962">
    <property type="component" value="Unassembled WGS sequence"/>
</dbReference>
<evidence type="ECO:0000313" key="2">
    <source>
        <dbReference type="Proteomes" id="UP000727962"/>
    </source>
</evidence>
<evidence type="ECO:0000313" key="1">
    <source>
        <dbReference type="EMBL" id="MBI1755606.1"/>
    </source>
</evidence>
<name>A0A931LYP9_FIMGI</name>
<sequence length="600" mass="64243">MRRFITSRLGRLISHLLVFTLVWPSLTLVAVTRAEAQIAVKPTWVVVDFINRAPQGGDQFGQFAAEAMASELSKTLQYDVVPMETTRRTTEQLGLVMPITSQTSLLRLAQERNASSIVTGDIVNYRVVVNGSSKHADVLVRTLVRDVASGLAVNGAALMAQSTDRSVDAQDEAIIREALTAAANQAVRAIESQTLPHATILNTYGDSALINQGARTGFYEGQRVIILRGREQVATARVHDVESDSAYVKLERSLKGIQPGDRVRAIYNVPELDSKFPSTGTSPRTKRSTERGSNAGFIQTLLLFGVLGVLLGSGRADSTNQVQDVRAEPGLFTGTQPDAIGGSPGVKISFKPDLFLRGTRQRFQYQIYRVNAPSGPAVSATGSESSAIDFVSFAASGNYYDFQGVVGGTTCTQLPAVGGFTAGPAVFGQPNQYQVELIYRLSSLDLPNPGGTVTDCFFATEKTNASGLATPLDRLTLTSPNDGDVISAPLIFTFVQATPPVPVVFDFAVELSSDSTFPAGKTVALGRLTRPGGGTYSSPLIDTQSPALPSNIRNASEVWWRVGVRNHNDSPGPVPDAIGERYIFSAPRRFTRPPLPPGGP</sequence>
<dbReference type="EMBL" id="JACOSL010000004">
    <property type="protein sequence ID" value="MBI1755606.1"/>
    <property type="molecule type" value="Genomic_DNA"/>
</dbReference>
<organism evidence="1 2">
    <name type="scientific">Fimbriimonas ginsengisoli</name>
    <dbReference type="NCBI Taxonomy" id="1005039"/>
    <lineage>
        <taxon>Bacteria</taxon>
        <taxon>Bacillati</taxon>
        <taxon>Armatimonadota</taxon>
        <taxon>Fimbriimonadia</taxon>
        <taxon>Fimbriimonadales</taxon>
        <taxon>Fimbriimonadaceae</taxon>
        <taxon>Fimbriimonas</taxon>
    </lineage>
</organism>
<reference evidence="1" key="1">
    <citation type="submission" date="2020-07" db="EMBL/GenBank/DDBJ databases">
        <title>Huge and variable diversity of episymbiotic CPR bacteria and DPANN archaea in groundwater ecosystems.</title>
        <authorList>
            <person name="He C.Y."/>
            <person name="Keren R."/>
            <person name="Whittaker M."/>
            <person name="Farag I.F."/>
            <person name="Doudna J."/>
            <person name="Cate J.H.D."/>
            <person name="Banfield J.F."/>
        </authorList>
    </citation>
    <scope>NUCLEOTIDE SEQUENCE</scope>
    <source>
        <strain evidence="1">NC_groundwater_17_Pr7_B-0.1um_64_12</strain>
    </source>
</reference>
<gene>
    <name evidence="1" type="ORF">HYR64_00675</name>
</gene>
<accession>A0A931LYP9</accession>
<comment type="caution">
    <text evidence="1">The sequence shown here is derived from an EMBL/GenBank/DDBJ whole genome shotgun (WGS) entry which is preliminary data.</text>
</comment>
<evidence type="ECO:0008006" key="3">
    <source>
        <dbReference type="Google" id="ProtNLM"/>
    </source>
</evidence>
<protein>
    <recommendedName>
        <fullName evidence="3">Curli production assembly/transport component CsgG</fullName>
    </recommendedName>
</protein>
<dbReference type="AlphaFoldDB" id="A0A931LYP9"/>